<keyword evidence="5" id="KW-1185">Reference proteome</keyword>
<dbReference type="EMBL" id="CM026426">
    <property type="protein sequence ID" value="KAG0573059.1"/>
    <property type="molecule type" value="Genomic_DNA"/>
</dbReference>
<comment type="function">
    <text evidence="1">Probably mediates the hydrolysis of some nucleoside diphosphate derivatives.</text>
</comment>
<dbReference type="GO" id="GO:0044715">
    <property type="term" value="F:8-oxo-dGDP phosphatase activity"/>
    <property type="evidence" value="ECO:0007669"/>
    <property type="project" value="UniProtKB-ARBA"/>
</dbReference>
<dbReference type="InterPro" id="IPR031804">
    <property type="entry name" value="DUF4743"/>
</dbReference>
<dbReference type="EMBL" id="CM026426">
    <property type="protein sequence ID" value="KAG0573060.1"/>
    <property type="molecule type" value="Genomic_DNA"/>
</dbReference>
<evidence type="ECO:0000256" key="2">
    <source>
        <dbReference type="ARBA" id="ARBA00005582"/>
    </source>
</evidence>
<evidence type="ECO:0000259" key="3">
    <source>
        <dbReference type="Pfam" id="PF15916"/>
    </source>
</evidence>
<evidence type="ECO:0000313" key="5">
    <source>
        <dbReference type="Proteomes" id="UP000822688"/>
    </source>
</evidence>
<dbReference type="AlphaFoldDB" id="A0A8T0HR82"/>
<name>A0A8T0HR82_CERPU</name>
<protein>
    <recommendedName>
        <fullName evidence="3">DUF4743 domain-containing protein</fullName>
    </recommendedName>
</protein>
<gene>
    <name evidence="4" type="ORF">KC19_VG145100</name>
</gene>
<accession>A0A8T0HR82</accession>
<dbReference type="CDD" id="cd03676">
    <property type="entry name" value="NUDIX_Tnr3_like"/>
    <property type="match status" value="1"/>
</dbReference>
<dbReference type="Gene3D" id="3.90.79.10">
    <property type="entry name" value="Nucleoside Triphosphate Pyrophosphohydrolase"/>
    <property type="match status" value="1"/>
</dbReference>
<comment type="caution">
    <text evidence="4">The sequence shown here is derived from an EMBL/GenBank/DDBJ whole genome shotgun (WGS) entry which is preliminary data.</text>
</comment>
<dbReference type="EMBL" id="CM026426">
    <property type="protein sequence ID" value="KAG0573058.1"/>
    <property type="molecule type" value="Genomic_DNA"/>
</dbReference>
<organism evidence="4 5">
    <name type="scientific">Ceratodon purpureus</name>
    <name type="common">Fire moss</name>
    <name type="synonym">Dicranum purpureum</name>
    <dbReference type="NCBI Taxonomy" id="3225"/>
    <lineage>
        <taxon>Eukaryota</taxon>
        <taxon>Viridiplantae</taxon>
        <taxon>Streptophyta</taxon>
        <taxon>Embryophyta</taxon>
        <taxon>Bryophyta</taxon>
        <taxon>Bryophytina</taxon>
        <taxon>Bryopsida</taxon>
        <taxon>Dicranidae</taxon>
        <taxon>Pseudoditrichales</taxon>
        <taxon>Ditrichaceae</taxon>
        <taxon>Ceratodon</taxon>
    </lineage>
</organism>
<dbReference type="Pfam" id="PF15916">
    <property type="entry name" value="DUF4743"/>
    <property type="match status" value="1"/>
</dbReference>
<dbReference type="FunFam" id="3.90.79.10:FF:000019">
    <property type="entry name" value="Thiamin pyrophosphokinase, putative"/>
    <property type="match status" value="1"/>
</dbReference>
<reference evidence="4" key="1">
    <citation type="submission" date="2020-06" db="EMBL/GenBank/DDBJ databases">
        <title>WGS assembly of Ceratodon purpureus strain R40.</title>
        <authorList>
            <person name="Carey S.B."/>
            <person name="Jenkins J."/>
            <person name="Shu S."/>
            <person name="Lovell J.T."/>
            <person name="Sreedasyam A."/>
            <person name="Maumus F."/>
            <person name="Tiley G.P."/>
            <person name="Fernandez-Pozo N."/>
            <person name="Barry K."/>
            <person name="Chen C."/>
            <person name="Wang M."/>
            <person name="Lipzen A."/>
            <person name="Daum C."/>
            <person name="Saski C.A."/>
            <person name="Payton A.C."/>
            <person name="Mcbreen J.C."/>
            <person name="Conrad R.E."/>
            <person name="Kollar L.M."/>
            <person name="Olsson S."/>
            <person name="Huttunen S."/>
            <person name="Landis J.B."/>
            <person name="Wickett N.J."/>
            <person name="Johnson M.G."/>
            <person name="Rensing S.A."/>
            <person name="Grimwood J."/>
            <person name="Schmutz J."/>
            <person name="Mcdaniel S.F."/>
        </authorList>
    </citation>
    <scope>NUCLEOTIDE SEQUENCE</scope>
    <source>
        <strain evidence="4">R40</strain>
    </source>
</reference>
<comment type="similarity">
    <text evidence="2">Belongs to the Nudix hydrolase family.</text>
</comment>
<sequence>MYPRPNRQPGVPFSDFPIDQVGNKSPMVTHGTPSRYSLVIEGLEGYWAHVKRCNSNRDKRKEFYTFVAGQGLHVGFVHPKFADELRRFPGIFTFSENKSVGNIIHLSRTLSNEKDCTAAVGGVMQILAQEGKIHSWRNERYPVVTSFGSPSMFWLERACVPYLGTKAYHTHLNGFTIVDGEMFLWVSIRVEDKMHQDFPGKFDHLVAGGQPINMTPKENVMRYAHLRANVPAEMAEKAVPVRTISYEQIDGMKIKRDVIFCYDLEVPYFWQPKNNDGEIDAFKILRVSEVARIIRSSTGSYKANSALVVIDFLYRHGFINPNEHGYLELQQALQQGDNE</sequence>
<feature type="domain" description="DUF4743" evidence="3">
    <location>
        <begin position="48"/>
        <end position="167"/>
    </location>
</feature>
<proteinExistence type="inferred from homology"/>
<evidence type="ECO:0000256" key="1">
    <source>
        <dbReference type="ARBA" id="ARBA00003778"/>
    </source>
</evidence>
<evidence type="ECO:0000313" key="4">
    <source>
        <dbReference type="EMBL" id="KAG0573058.1"/>
    </source>
</evidence>
<dbReference type="PANTHER" id="PTHR13622:SF8">
    <property type="entry name" value="THIAMIN PYROPHOSPHOKINASE 1"/>
    <property type="match status" value="1"/>
</dbReference>
<dbReference type="Proteomes" id="UP000822688">
    <property type="component" value="Chromosome V"/>
</dbReference>
<dbReference type="PANTHER" id="PTHR13622">
    <property type="entry name" value="THIAMIN PYROPHOSPHOKINASE"/>
    <property type="match status" value="1"/>
</dbReference>